<feature type="transmembrane region" description="Helical" evidence="1">
    <location>
        <begin position="52"/>
        <end position="72"/>
    </location>
</feature>
<protein>
    <submittedName>
        <fullName evidence="2">Uncharacterized protein</fullName>
    </submittedName>
</protein>
<keyword evidence="3" id="KW-1185">Reference proteome</keyword>
<gene>
    <name evidence="2" type="ORF">DKK70_07430</name>
</gene>
<evidence type="ECO:0000313" key="3">
    <source>
        <dbReference type="Proteomes" id="UP000247932"/>
    </source>
</evidence>
<accession>A0A2V4E358</accession>
<name>A0A2V4E358_9GAMM</name>
<evidence type="ECO:0000256" key="1">
    <source>
        <dbReference type="SAM" id="Phobius"/>
    </source>
</evidence>
<dbReference type="AlphaFoldDB" id="A0A2V4E358"/>
<reference evidence="2 3" key="1">
    <citation type="submission" date="2018-05" db="EMBL/GenBank/DDBJ databases">
        <title>Reference genomes for bee gut microbiota database.</title>
        <authorList>
            <person name="Ellegaard K.M."/>
        </authorList>
    </citation>
    <scope>NUCLEOTIDE SEQUENCE [LARGE SCALE GENOMIC DNA]</scope>
    <source>
        <strain evidence="2 3">ESL0182</strain>
    </source>
</reference>
<feature type="transmembrane region" description="Helical" evidence="1">
    <location>
        <begin position="79"/>
        <end position="104"/>
    </location>
</feature>
<dbReference type="Proteomes" id="UP000247932">
    <property type="component" value="Unassembled WGS sequence"/>
</dbReference>
<dbReference type="EMBL" id="QGLR01000009">
    <property type="protein sequence ID" value="PXZ07665.1"/>
    <property type="molecule type" value="Genomic_DNA"/>
</dbReference>
<feature type="transmembrane region" description="Helical" evidence="1">
    <location>
        <begin position="116"/>
        <end position="149"/>
    </location>
</feature>
<keyword evidence="1" id="KW-0812">Transmembrane</keyword>
<sequence length="153" mass="17823">MLNVIKYLLKDSVLIGLFFIFYFSMDITYYVVLENRHSFITNIGKSIVDVLFIIAVVVEIIFFLSMLIKLFVVNSTHLLTSYLGLILGLVFSFVWLFILYVYFVSYNGAGWNGLKFLVWAFLPAIGSFMCYIILIFIKMLYSLCCFIFVERSK</sequence>
<evidence type="ECO:0000313" key="2">
    <source>
        <dbReference type="EMBL" id="PXZ07665.1"/>
    </source>
</evidence>
<proteinExistence type="predicted"/>
<keyword evidence="1" id="KW-1133">Transmembrane helix</keyword>
<feature type="transmembrane region" description="Helical" evidence="1">
    <location>
        <begin position="12"/>
        <end position="32"/>
    </location>
</feature>
<comment type="caution">
    <text evidence="2">The sequence shown here is derived from an EMBL/GenBank/DDBJ whole genome shotgun (WGS) entry which is preliminary data.</text>
</comment>
<organism evidence="2 3">
    <name type="scientific">Gilliamella apicola</name>
    <dbReference type="NCBI Taxonomy" id="1196095"/>
    <lineage>
        <taxon>Bacteria</taxon>
        <taxon>Pseudomonadati</taxon>
        <taxon>Pseudomonadota</taxon>
        <taxon>Gammaproteobacteria</taxon>
        <taxon>Orbales</taxon>
        <taxon>Orbaceae</taxon>
        <taxon>Gilliamella</taxon>
    </lineage>
</organism>
<keyword evidence="1" id="KW-0472">Membrane</keyword>